<gene>
    <name evidence="10" type="primary">ND3</name>
</gene>
<keyword evidence="9" id="KW-0679">Respiratory chain</keyword>
<comment type="similarity">
    <text evidence="2 9">Belongs to the complex I subunit 3 family.</text>
</comment>
<keyword evidence="6 9" id="KW-1133">Transmembrane helix</keyword>
<evidence type="ECO:0000256" key="6">
    <source>
        <dbReference type="ARBA" id="ARBA00022989"/>
    </source>
</evidence>
<dbReference type="InterPro" id="IPR038430">
    <property type="entry name" value="NDAH_ubi_oxred_su3_sf"/>
</dbReference>
<feature type="transmembrane region" description="Helical" evidence="9">
    <location>
        <begin position="6"/>
        <end position="25"/>
    </location>
</feature>
<evidence type="ECO:0000256" key="7">
    <source>
        <dbReference type="ARBA" id="ARBA00023136"/>
    </source>
</evidence>
<keyword evidence="7 9" id="KW-0472">Membrane</keyword>
<evidence type="ECO:0000256" key="9">
    <source>
        <dbReference type="RuleBase" id="RU003640"/>
    </source>
</evidence>
<dbReference type="Pfam" id="PF00507">
    <property type="entry name" value="Oxidored_q4"/>
    <property type="match status" value="1"/>
</dbReference>
<reference evidence="10" key="1">
    <citation type="journal article" date="2020" name="Mitochondrial DNA B">
        <title>Phylogenetic analysis of the complete mitochondrial genome of the white peacock butterfly Anartia jatrophae saturata (Insecta: Lepidoptera: Nymphalidae).</title>
        <authorList>
            <person name="Payment J.E."/>
            <person name="Marcus J.M."/>
            <person name="Lalonde M.M.L."/>
        </authorList>
    </citation>
    <scope>NUCLEOTIDE SEQUENCE</scope>
</reference>
<comment type="subcellular location">
    <subcellularLocation>
        <location evidence="1">Membrane</location>
    </subcellularLocation>
    <subcellularLocation>
        <location evidence="9">Mitochondrion membrane</location>
        <topology evidence="9">Multi-pass membrane protein</topology>
    </subcellularLocation>
</comment>
<keyword evidence="9" id="KW-0520">NAD</keyword>
<keyword evidence="9" id="KW-1278">Translocase</keyword>
<keyword evidence="5 9" id="KW-0812">Transmembrane</keyword>
<feature type="transmembrane region" description="Helical" evidence="9">
    <location>
        <begin position="55"/>
        <end position="81"/>
    </location>
</feature>
<evidence type="ECO:0000256" key="5">
    <source>
        <dbReference type="ARBA" id="ARBA00022692"/>
    </source>
</evidence>
<keyword evidence="4 9" id="KW-0813">Transport</keyword>
<feature type="transmembrane region" description="Helical" evidence="9">
    <location>
        <begin position="87"/>
        <end position="108"/>
    </location>
</feature>
<dbReference type="GO" id="GO:0031966">
    <property type="term" value="C:mitochondrial membrane"/>
    <property type="evidence" value="ECO:0007669"/>
    <property type="project" value="UniProtKB-SubCell"/>
</dbReference>
<proteinExistence type="inferred from homology"/>
<evidence type="ECO:0000256" key="1">
    <source>
        <dbReference type="ARBA" id="ARBA00004370"/>
    </source>
</evidence>
<evidence type="ECO:0000313" key="10">
    <source>
        <dbReference type="EMBL" id="QNH68851.1"/>
    </source>
</evidence>
<keyword evidence="9 10" id="KW-0496">Mitochondrion</keyword>
<dbReference type="Gene3D" id="1.20.58.1610">
    <property type="entry name" value="NADH:ubiquinone/plastoquinone oxidoreductase, chain 3"/>
    <property type="match status" value="1"/>
</dbReference>
<keyword evidence="9" id="KW-0830">Ubiquinone</keyword>
<dbReference type="EMBL" id="MT712075">
    <property type="protein sequence ID" value="QNH68851.1"/>
    <property type="molecule type" value="Genomic_DNA"/>
</dbReference>
<evidence type="ECO:0000256" key="4">
    <source>
        <dbReference type="ARBA" id="ARBA00022448"/>
    </source>
</evidence>
<keyword evidence="9" id="KW-0249">Electron transport</keyword>
<sequence length="119" mass="14212">MIILLLMSIITIIISNLFMLISFIISKKSFLDREKCSPFECGFDPMSLARIPFSLHFFLITVIFLIFDVEIVLIFPLIMTFKMVNLYIWYKTSFFFIIMILIGTYHEWNQNMSNWMKSK</sequence>
<dbReference type="RefSeq" id="YP_009924714.1">
    <property type="nucleotide sequence ID" value="NC_050649.1"/>
</dbReference>
<dbReference type="PANTHER" id="PTHR11058:SF9">
    <property type="entry name" value="NADH-UBIQUINONE OXIDOREDUCTASE CHAIN 3"/>
    <property type="match status" value="1"/>
</dbReference>
<dbReference type="CTD" id="4537"/>
<dbReference type="EC" id="7.1.1.2" evidence="9"/>
<geneLocation type="mitochondrion" evidence="10"/>
<accession>A0A7G7WQM4</accession>
<evidence type="ECO:0000256" key="8">
    <source>
        <dbReference type="ARBA" id="ARBA00049551"/>
    </source>
</evidence>
<dbReference type="GeneID" id="59140091"/>
<comment type="catalytic activity">
    <reaction evidence="8 9">
        <text>a ubiquinone + NADH + 5 H(+)(in) = a ubiquinol + NAD(+) + 4 H(+)(out)</text>
        <dbReference type="Rhea" id="RHEA:29091"/>
        <dbReference type="Rhea" id="RHEA-COMP:9565"/>
        <dbReference type="Rhea" id="RHEA-COMP:9566"/>
        <dbReference type="ChEBI" id="CHEBI:15378"/>
        <dbReference type="ChEBI" id="CHEBI:16389"/>
        <dbReference type="ChEBI" id="CHEBI:17976"/>
        <dbReference type="ChEBI" id="CHEBI:57540"/>
        <dbReference type="ChEBI" id="CHEBI:57945"/>
        <dbReference type="EC" id="7.1.1.2"/>
    </reaction>
</comment>
<dbReference type="PANTHER" id="PTHR11058">
    <property type="entry name" value="NADH-UBIQUINONE OXIDOREDUCTASE CHAIN 3"/>
    <property type="match status" value="1"/>
</dbReference>
<reference evidence="10" key="2">
    <citation type="submission" date="2020-07" db="EMBL/GenBank/DDBJ databases">
        <authorList>
            <person name="Alexiuk M.R."/>
            <person name="Marcus J.M."/>
            <person name="Lalonde M.M.L."/>
        </authorList>
    </citation>
    <scope>NUCLEOTIDE SEQUENCE</scope>
</reference>
<evidence type="ECO:0000256" key="3">
    <source>
        <dbReference type="ARBA" id="ARBA00021007"/>
    </source>
</evidence>
<protein>
    <recommendedName>
        <fullName evidence="3 9">NADH-ubiquinone oxidoreductase chain 3</fullName>
        <ecNumber evidence="9">7.1.1.2</ecNumber>
    </recommendedName>
</protein>
<comment type="function">
    <text evidence="9">Core subunit of the mitochondrial membrane respiratory chain NADH dehydrogenase (Complex I) which catalyzes electron transfer from NADH through the respiratory chain, using ubiquinone as an electron acceptor. Essential for the catalytic activity of complex I.</text>
</comment>
<dbReference type="GO" id="GO:0008137">
    <property type="term" value="F:NADH dehydrogenase (ubiquinone) activity"/>
    <property type="evidence" value="ECO:0007669"/>
    <property type="project" value="UniProtKB-UniRule"/>
</dbReference>
<organism evidence="10">
    <name type="scientific">Araschnia levana</name>
    <name type="common">Map butterfly</name>
    <dbReference type="NCBI Taxonomy" id="171575"/>
    <lineage>
        <taxon>Eukaryota</taxon>
        <taxon>Metazoa</taxon>
        <taxon>Ecdysozoa</taxon>
        <taxon>Arthropoda</taxon>
        <taxon>Hexapoda</taxon>
        <taxon>Insecta</taxon>
        <taxon>Pterygota</taxon>
        <taxon>Neoptera</taxon>
        <taxon>Endopterygota</taxon>
        <taxon>Lepidoptera</taxon>
        <taxon>Glossata</taxon>
        <taxon>Ditrysia</taxon>
        <taxon>Papilionoidea</taxon>
        <taxon>Nymphalidae</taxon>
        <taxon>Nymphalinae</taxon>
        <taxon>Araschnia</taxon>
    </lineage>
</organism>
<dbReference type="InterPro" id="IPR000440">
    <property type="entry name" value="NADH_UbQ/plastoQ_OxRdtase_su3"/>
</dbReference>
<name>A0A7G7WQM4_ARALE</name>
<evidence type="ECO:0000256" key="2">
    <source>
        <dbReference type="ARBA" id="ARBA00008472"/>
    </source>
</evidence>
<dbReference type="GO" id="GO:0030964">
    <property type="term" value="C:NADH dehydrogenase complex"/>
    <property type="evidence" value="ECO:0007669"/>
    <property type="project" value="TreeGrafter"/>
</dbReference>
<dbReference type="AlphaFoldDB" id="A0A7G7WQM4"/>